<comment type="caution">
    <text evidence="1">The sequence shown here is derived from an EMBL/GenBank/DDBJ whole genome shotgun (WGS) entry which is preliminary data.</text>
</comment>
<dbReference type="Gene3D" id="2.60.40.1890">
    <property type="entry name" value="PCu(A)C copper chaperone"/>
    <property type="match status" value="1"/>
</dbReference>
<evidence type="ECO:0000313" key="1">
    <source>
        <dbReference type="EMBL" id="KRO95097.1"/>
    </source>
</evidence>
<dbReference type="PANTHER" id="PTHR36302">
    <property type="entry name" value="BLR7088 PROTEIN"/>
    <property type="match status" value="1"/>
</dbReference>
<reference evidence="1 2" key="1">
    <citation type="submission" date="2015-10" db="EMBL/GenBank/DDBJ databases">
        <title>Metagenome-Assembled Genomes uncover a global brackish microbiome.</title>
        <authorList>
            <person name="Hugerth L.W."/>
            <person name="Larsson J."/>
            <person name="Alneberg J."/>
            <person name="Lindh M.V."/>
            <person name="Legrand C."/>
            <person name="Pinhassi J."/>
            <person name="Andersson A.F."/>
        </authorList>
    </citation>
    <scope>NUCLEOTIDE SEQUENCE [LARGE SCALE GENOMIC DNA]</scope>
    <source>
        <strain evidence="1">BACL26 MAG-121220-bin70</strain>
    </source>
</reference>
<accession>A0A0R2U6A9</accession>
<dbReference type="InterPro" id="IPR058248">
    <property type="entry name" value="Lxx211020-like"/>
</dbReference>
<dbReference type="InterPro" id="IPR036182">
    <property type="entry name" value="PCuAC_sf"/>
</dbReference>
<dbReference type="EMBL" id="LICA01000108">
    <property type="protein sequence ID" value="KRO95097.1"/>
    <property type="molecule type" value="Genomic_DNA"/>
</dbReference>
<dbReference type="PANTHER" id="PTHR36302:SF1">
    <property type="entry name" value="COPPER CHAPERONE PCU(A)C"/>
    <property type="match status" value="1"/>
</dbReference>
<proteinExistence type="predicted"/>
<protein>
    <recommendedName>
        <fullName evidence="3">Copper chaperone PCu(A)C</fullName>
    </recommendedName>
</protein>
<sequence length="158" mass="17605">MRLVVFALIVAAIQLTFIEIGQASEQLRPKALSFGDGYLRTMPPGQKVTAAFMSVTNRSDEDCRLVSLSSPLSDRVEFHQHQHVDGMMQMRPMKSVLVTAGNTVIFKPGAFHVMFFNVGDPLMAGQKAQLKLRTDQCGDYSVELEIRGLVKPKTMDHH</sequence>
<dbReference type="AlphaFoldDB" id="A0A0R2U6A9"/>
<dbReference type="Proteomes" id="UP000051213">
    <property type="component" value="Unassembled WGS sequence"/>
</dbReference>
<dbReference type="SUPFAM" id="SSF110087">
    <property type="entry name" value="DR1885-like metal-binding protein"/>
    <property type="match status" value="1"/>
</dbReference>
<name>A0A0R2U6A9_9GAMM</name>
<gene>
    <name evidence="1" type="ORF">ABS24_03995</name>
</gene>
<dbReference type="Pfam" id="PF04314">
    <property type="entry name" value="PCuAC"/>
    <property type="match status" value="1"/>
</dbReference>
<organism evidence="1 2">
    <name type="scientific">SAR92 bacterium BACL26 MAG-121220-bin70</name>
    <dbReference type="NCBI Taxonomy" id="1655626"/>
    <lineage>
        <taxon>Bacteria</taxon>
        <taxon>Pseudomonadati</taxon>
        <taxon>Pseudomonadota</taxon>
        <taxon>Gammaproteobacteria</taxon>
        <taxon>Cellvibrionales</taxon>
        <taxon>Porticoccaceae</taxon>
        <taxon>SAR92 clade</taxon>
    </lineage>
</organism>
<evidence type="ECO:0008006" key="3">
    <source>
        <dbReference type="Google" id="ProtNLM"/>
    </source>
</evidence>
<dbReference type="InterPro" id="IPR007410">
    <property type="entry name" value="LpqE-like"/>
</dbReference>
<evidence type="ECO:0000313" key="2">
    <source>
        <dbReference type="Proteomes" id="UP000051213"/>
    </source>
</evidence>